<dbReference type="GO" id="GO:1990904">
    <property type="term" value="C:ribonucleoprotein complex"/>
    <property type="evidence" value="ECO:0007669"/>
    <property type="project" value="UniProtKB-KW"/>
</dbReference>
<dbReference type="NCBIfam" id="NF002740">
    <property type="entry name" value="PRK02724.1"/>
    <property type="match status" value="1"/>
</dbReference>
<dbReference type="GO" id="GO:0003735">
    <property type="term" value="F:structural constituent of ribosome"/>
    <property type="evidence" value="ECO:0007669"/>
    <property type="project" value="InterPro"/>
</dbReference>
<dbReference type="GO" id="GO:0006412">
    <property type="term" value="P:translation"/>
    <property type="evidence" value="ECO:0007669"/>
    <property type="project" value="UniProtKB-UniRule"/>
</dbReference>
<proteinExistence type="inferred from homology"/>
<evidence type="ECO:0000256" key="1">
    <source>
        <dbReference type="ARBA" id="ARBA00002396"/>
    </source>
</evidence>
<accession>A0AAW9QZJ2</accession>
<name>A0AAW9QZJ2_9CHRO</name>
<evidence type="ECO:0000256" key="4">
    <source>
        <dbReference type="ARBA" id="ARBA00022980"/>
    </source>
</evidence>
<dbReference type="PANTHER" id="PTHR35108:SF1">
    <property type="entry name" value="OS04G0461100 PROTEIN"/>
    <property type="match status" value="1"/>
</dbReference>
<organism evidence="7 8">
    <name type="scientific">Pannus brasiliensis CCIBt3594</name>
    <dbReference type="NCBI Taxonomy" id="1427578"/>
    <lineage>
        <taxon>Bacteria</taxon>
        <taxon>Bacillati</taxon>
        <taxon>Cyanobacteriota</taxon>
        <taxon>Cyanophyceae</taxon>
        <taxon>Oscillatoriophycideae</taxon>
        <taxon>Chroococcales</taxon>
        <taxon>Microcystaceae</taxon>
        <taxon>Pannus</taxon>
    </lineage>
</organism>
<dbReference type="HAMAP" id="MF_00619">
    <property type="entry name" value="Ribosomal_plastid_cS23"/>
    <property type="match status" value="1"/>
</dbReference>
<comment type="subunit">
    <text evidence="3 6">Part of the 30S ribosomal subunit.</text>
</comment>
<sequence length="112" mass="12752">MTATYLEESLGSKFILKVLWLDQNVAIAVDQVVGKGTSPLTAYFFWPRNDAWQQLQDELEAKHWIDEADRVEVLNKATEVINFWQELRNQGKHIPMADAAAKFPDVVFSGSN</sequence>
<evidence type="ECO:0000256" key="5">
    <source>
        <dbReference type="ARBA" id="ARBA00023274"/>
    </source>
</evidence>
<keyword evidence="4 6" id="KW-0689">Ribosomal protein</keyword>
<dbReference type="InterPro" id="IPR006924">
    <property type="entry name" value="Ribosomal_cS23-like"/>
</dbReference>
<evidence type="ECO:0000313" key="8">
    <source>
        <dbReference type="Proteomes" id="UP001328733"/>
    </source>
</evidence>
<reference evidence="7 8" key="1">
    <citation type="submission" date="2024-01" db="EMBL/GenBank/DDBJ databases">
        <title>Genomic insights into the taxonomy and metabolism of the cyanobacterium Pannus brasiliensis CCIBt3594.</title>
        <authorList>
            <person name="Machado M."/>
            <person name="Botero N.B."/>
            <person name="Andreote A.P.D."/>
            <person name="Feitosa A.M.T."/>
            <person name="Popin R."/>
            <person name="Sivonen K."/>
            <person name="Fiore M.F."/>
        </authorList>
    </citation>
    <scope>NUCLEOTIDE SEQUENCE [LARGE SCALE GENOMIC DNA]</scope>
    <source>
        <strain evidence="7 8">CCIBt3594</strain>
    </source>
</reference>
<dbReference type="Gene3D" id="3.30.390.140">
    <property type="match status" value="1"/>
</dbReference>
<dbReference type="GO" id="GO:0005840">
    <property type="term" value="C:ribosome"/>
    <property type="evidence" value="ECO:0007669"/>
    <property type="project" value="UniProtKB-KW"/>
</dbReference>
<dbReference type="EMBL" id="JBAFSM010000030">
    <property type="protein sequence ID" value="MEG3438509.1"/>
    <property type="molecule type" value="Genomic_DNA"/>
</dbReference>
<comment type="caution">
    <text evidence="7">The sequence shown here is derived from an EMBL/GenBank/DDBJ whole genome shotgun (WGS) entry which is preliminary data.</text>
</comment>
<dbReference type="InterPro" id="IPR038447">
    <property type="entry name" value="PSRP-3/Ycf65_sf"/>
</dbReference>
<evidence type="ECO:0000256" key="6">
    <source>
        <dbReference type="HAMAP-Rule" id="MF_00619"/>
    </source>
</evidence>
<dbReference type="PANTHER" id="PTHR35108">
    <property type="entry name" value="30S RIBOSOMAL PROTEIN 3, CHLOROPLASTIC"/>
    <property type="match status" value="1"/>
</dbReference>
<comment type="function">
    <text evidence="1 6">Probably a ribosomal protein or a ribosome-associated protein.</text>
</comment>
<comment type="similarity">
    <text evidence="2 6">Belongs to the chloroplast-specific ribosomal protein cS23 family.</text>
</comment>
<dbReference type="Proteomes" id="UP001328733">
    <property type="component" value="Unassembled WGS sequence"/>
</dbReference>
<dbReference type="InterPro" id="IPR057257">
    <property type="entry name" value="Ribosomal_cS23"/>
</dbReference>
<evidence type="ECO:0000256" key="3">
    <source>
        <dbReference type="ARBA" id="ARBA00011458"/>
    </source>
</evidence>
<dbReference type="RefSeq" id="WP_332866039.1">
    <property type="nucleotide sequence ID" value="NZ_JBAFSM010000030.1"/>
</dbReference>
<gene>
    <name evidence="7" type="ORF">V0288_15365</name>
</gene>
<keyword evidence="5 6" id="KW-0687">Ribonucleoprotein</keyword>
<dbReference type="Pfam" id="PF04839">
    <property type="entry name" value="PSRP-3_Ycf65"/>
    <property type="match status" value="1"/>
</dbReference>
<dbReference type="AlphaFoldDB" id="A0AAW9QZJ2"/>
<protein>
    <recommendedName>
        <fullName evidence="6">Probable small ribosomal subunit protein cS23</fullName>
    </recommendedName>
</protein>
<evidence type="ECO:0000313" key="7">
    <source>
        <dbReference type="EMBL" id="MEG3438509.1"/>
    </source>
</evidence>
<evidence type="ECO:0000256" key="2">
    <source>
        <dbReference type="ARBA" id="ARBA00008561"/>
    </source>
</evidence>
<keyword evidence="8" id="KW-1185">Reference proteome</keyword>